<dbReference type="AlphaFoldDB" id="A0A7S2K262"/>
<sequence>MSAAAARRRKQLLQKQKQQQEQNANGNDAVATRLKQLLSEELSESTAYEALQLAQSLLRKAVQTDQKEAVLEVTHNLCSKLLTGEKSDNNVYFIGMASQILVEAASAMLEVRVPANFENIQKFVQLDAFFTTALSKLNERDAIQEKQRVKYLQKALKWSDLMGSVRYGDLKMNSLLADALWVVGGEFRGDSVNHAALAEEPSIIVQRLMACDDAEVKESERDVLLTRAVLVFCAVENLRDANAVVKAYMEADSSRDFDKLATDFLSKEVKVKSHVIFCTSVVGILEREQKAGALYTWLLGKFQGYLQRNPELLPYTTKIGKIYFNIQPPPSMLSQMENMMAMMGGMGAAGMGAM</sequence>
<dbReference type="InterPro" id="IPR011990">
    <property type="entry name" value="TPR-like_helical_dom_sf"/>
</dbReference>
<evidence type="ECO:0000313" key="3">
    <source>
        <dbReference type="EMBL" id="CAD9564157.1"/>
    </source>
</evidence>
<dbReference type="EMBL" id="HBGY01007021">
    <property type="protein sequence ID" value="CAD9564157.1"/>
    <property type="molecule type" value="Transcribed_RNA"/>
</dbReference>
<proteinExistence type="inferred from homology"/>
<protein>
    <submittedName>
        <fullName evidence="3">Uncharacterized protein</fullName>
    </submittedName>
</protein>
<name>A0A7S2K262_9STRA</name>
<accession>A0A7S2K262</accession>
<dbReference type="PANTHER" id="PTHR12875">
    <property type="entry name" value="GOLGI TO ER TRAFFIC PROTEIN 4 HOMOLOG"/>
    <property type="match status" value="1"/>
</dbReference>
<dbReference type="Gene3D" id="1.25.40.10">
    <property type="entry name" value="Tetratricopeptide repeat domain"/>
    <property type="match status" value="1"/>
</dbReference>
<reference evidence="3" key="1">
    <citation type="submission" date="2021-01" db="EMBL/GenBank/DDBJ databases">
        <authorList>
            <person name="Corre E."/>
            <person name="Pelletier E."/>
            <person name="Niang G."/>
            <person name="Scheremetjew M."/>
            <person name="Finn R."/>
            <person name="Kale V."/>
            <person name="Holt S."/>
            <person name="Cochrane G."/>
            <person name="Meng A."/>
            <person name="Brown T."/>
            <person name="Cohen L."/>
        </authorList>
    </citation>
    <scope>NUCLEOTIDE SEQUENCE</scope>
    <source>
        <strain evidence="3">B650</strain>
    </source>
</reference>
<dbReference type="PANTHER" id="PTHR12875:SF0">
    <property type="entry name" value="GOLGI TO ER TRAFFIC PROTEIN 4 HOMOLOG"/>
    <property type="match status" value="1"/>
</dbReference>
<dbReference type="InterPro" id="IPR007317">
    <property type="entry name" value="GET4"/>
</dbReference>
<feature type="region of interest" description="Disordered" evidence="2">
    <location>
        <begin position="1"/>
        <end position="26"/>
    </location>
</feature>
<dbReference type="GO" id="GO:0045048">
    <property type="term" value="P:protein insertion into ER membrane"/>
    <property type="evidence" value="ECO:0007669"/>
    <property type="project" value="InterPro"/>
</dbReference>
<comment type="similarity">
    <text evidence="1">Belongs to the GET4 family.</text>
</comment>
<feature type="compositionally biased region" description="Basic residues" evidence="2">
    <location>
        <begin position="1"/>
        <end position="12"/>
    </location>
</feature>
<organism evidence="3">
    <name type="scientific">Leptocylindrus danicus</name>
    <dbReference type="NCBI Taxonomy" id="163516"/>
    <lineage>
        <taxon>Eukaryota</taxon>
        <taxon>Sar</taxon>
        <taxon>Stramenopiles</taxon>
        <taxon>Ochrophyta</taxon>
        <taxon>Bacillariophyta</taxon>
        <taxon>Coscinodiscophyceae</taxon>
        <taxon>Chaetocerotophycidae</taxon>
        <taxon>Leptocylindrales</taxon>
        <taxon>Leptocylindraceae</taxon>
        <taxon>Leptocylindrus</taxon>
    </lineage>
</organism>
<evidence type="ECO:0000256" key="2">
    <source>
        <dbReference type="SAM" id="MobiDB-lite"/>
    </source>
</evidence>
<evidence type="ECO:0000256" key="1">
    <source>
        <dbReference type="ARBA" id="ARBA00005351"/>
    </source>
</evidence>
<gene>
    <name evidence="3" type="ORF">LDAN0321_LOCUS4354</name>
</gene>
<dbReference type="GO" id="GO:0005829">
    <property type="term" value="C:cytosol"/>
    <property type="evidence" value="ECO:0007669"/>
    <property type="project" value="TreeGrafter"/>
</dbReference>
<dbReference type="Pfam" id="PF04190">
    <property type="entry name" value="GET4"/>
    <property type="match status" value="1"/>
</dbReference>